<keyword evidence="5 9" id="KW-0735">Signal-anchor</keyword>
<evidence type="ECO:0000256" key="8">
    <source>
        <dbReference type="ARBA" id="ARBA00023136"/>
    </source>
</evidence>
<keyword evidence="13" id="KW-1185">Reference proteome</keyword>
<dbReference type="OrthoDB" id="431432at2759"/>
<keyword evidence="3 9" id="KW-0808">Transferase</keyword>
<feature type="signal peptide" evidence="11">
    <location>
        <begin position="1"/>
        <end position="23"/>
    </location>
</feature>
<dbReference type="PANTHER" id="PTHR12369:SF45">
    <property type="entry name" value="HEXOSYLTRANSFERASE"/>
    <property type="match status" value="1"/>
</dbReference>
<evidence type="ECO:0000256" key="11">
    <source>
        <dbReference type="SAM" id="SignalP"/>
    </source>
</evidence>
<keyword evidence="7 9" id="KW-0333">Golgi apparatus</keyword>
<dbReference type="AlphaFoldDB" id="A0A210QA97"/>
<evidence type="ECO:0000256" key="5">
    <source>
        <dbReference type="ARBA" id="ARBA00022968"/>
    </source>
</evidence>
<keyword evidence="8" id="KW-0472">Membrane</keyword>
<sequence>MKMMPRVLLLLFTLSAMTMVFIAKCGLYIDSQVDPRDGSQQQTLKTRELFSAVIEENEKRHQAKVEELEAKIQALKSSLVEERWQNQNLTKRVNLLEGENDTVRNISFATANGTSLANFMKQNLQTAEILHGVEMKSEYEVFSFNRFTINRIFLVDPGLGKRVVEKPIGFKKKDLLEVISFGVSALNKEKSPTALRQYTASDFIEGVFRTEPTTGTHYELFYRNIDTSGSGQYSKVIVMRPFGPLMPVKSDRISTRQSWINMILPLKGRIDSFKLFMQHFTETCITKDEKVFLTVVYFGQEGLEQVQKILKATMEQYDFKNIKVVTLDEKFSRGRGLQIGALDWKGGDVVLFMCDVDIVFTVDFLERCRLNTERRKRVYYPIVFSLYNPHVVYSLHDQIIPPEKDQLMISKQTGFWRDFGYGMTCQFRSDFMKIKGFDEHITGWGGEDVALYKKYVRSDYIVIRATDPGIFHLWHEKVCDPNLSSDQYQGCIRSKALNEASHAQLGLLAFKDEVNIHRGYKRRMGERVSSYLSKQR</sequence>
<dbReference type="GO" id="GO:0032580">
    <property type="term" value="C:Golgi cisterna membrane"/>
    <property type="evidence" value="ECO:0007669"/>
    <property type="project" value="UniProtKB-SubCell"/>
</dbReference>
<evidence type="ECO:0000256" key="6">
    <source>
        <dbReference type="ARBA" id="ARBA00022989"/>
    </source>
</evidence>
<dbReference type="STRING" id="6573.A0A210QA97"/>
<dbReference type="GO" id="GO:0047238">
    <property type="term" value="F:glucuronosyl-N-acetylgalactosaminyl-proteoglycan 4-beta-N-acetylgalactosaminyltransferase activity"/>
    <property type="evidence" value="ECO:0007669"/>
    <property type="project" value="TreeGrafter"/>
</dbReference>
<dbReference type="SUPFAM" id="SSF53448">
    <property type="entry name" value="Nucleotide-diphospho-sugar transferases"/>
    <property type="match status" value="1"/>
</dbReference>
<evidence type="ECO:0000256" key="10">
    <source>
        <dbReference type="SAM" id="Coils"/>
    </source>
</evidence>
<evidence type="ECO:0000313" key="12">
    <source>
        <dbReference type="EMBL" id="OWF45657.1"/>
    </source>
</evidence>
<dbReference type="InterPro" id="IPR051227">
    <property type="entry name" value="CS_glycosyltransferase"/>
</dbReference>
<evidence type="ECO:0000256" key="4">
    <source>
        <dbReference type="ARBA" id="ARBA00022692"/>
    </source>
</evidence>
<reference evidence="12 13" key="1">
    <citation type="journal article" date="2017" name="Nat. Ecol. Evol.">
        <title>Scallop genome provides insights into evolution of bilaterian karyotype and development.</title>
        <authorList>
            <person name="Wang S."/>
            <person name="Zhang J."/>
            <person name="Jiao W."/>
            <person name="Li J."/>
            <person name="Xun X."/>
            <person name="Sun Y."/>
            <person name="Guo X."/>
            <person name="Huan P."/>
            <person name="Dong B."/>
            <person name="Zhang L."/>
            <person name="Hu X."/>
            <person name="Sun X."/>
            <person name="Wang J."/>
            <person name="Zhao C."/>
            <person name="Wang Y."/>
            <person name="Wang D."/>
            <person name="Huang X."/>
            <person name="Wang R."/>
            <person name="Lv J."/>
            <person name="Li Y."/>
            <person name="Zhang Z."/>
            <person name="Liu B."/>
            <person name="Lu W."/>
            <person name="Hui Y."/>
            <person name="Liang J."/>
            <person name="Zhou Z."/>
            <person name="Hou R."/>
            <person name="Li X."/>
            <person name="Liu Y."/>
            <person name="Li H."/>
            <person name="Ning X."/>
            <person name="Lin Y."/>
            <person name="Zhao L."/>
            <person name="Xing Q."/>
            <person name="Dou J."/>
            <person name="Li Y."/>
            <person name="Mao J."/>
            <person name="Guo H."/>
            <person name="Dou H."/>
            <person name="Li T."/>
            <person name="Mu C."/>
            <person name="Jiang W."/>
            <person name="Fu Q."/>
            <person name="Fu X."/>
            <person name="Miao Y."/>
            <person name="Liu J."/>
            <person name="Yu Q."/>
            <person name="Li R."/>
            <person name="Liao H."/>
            <person name="Li X."/>
            <person name="Kong Y."/>
            <person name="Jiang Z."/>
            <person name="Chourrout D."/>
            <person name="Li R."/>
            <person name="Bao Z."/>
        </authorList>
    </citation>
    <scope>NUCLEOTIDE SEQUENCE [LARGE SCALE GENOMIC DNA]</scope>
    <source>
        <strain evidence="12 13">PY_sf001</strain>
    </source>
</reference>
<name>A0A210QA97_MIZYE</name>
<accession>A0A210QA97</accession>
<dbReference type="EMBL" id="NEDP02004422">
    <property type="protein sequence ID" value="OWF45657.1"/>
    <property type="molecule type" value="Genomic_DNA"/>
</dbReference>
<dbReference type="Proteomes" id="UP000242188">
    <property type="component" value="Unassembled WGS sequence"/>
</dbReference>
<evidence type="ECO:0000256" key="3">
    <source>
        <dbReference type="ARBA" id="ARBA00022679"/>
    </source>
</evidence>
<keyword evidence="11" id="KW-0732">Signal</keyword>
<dbReference type="EC" id="2.4.1.-" evidence="9"/>
<evidence type="ECO:0000256" key="7">
    <source>
        <dbReference type="ARBA" id="ARBA00023034"/>
    </source>
</evidence>
<evidence type="ECO:0000256" key="2">
    <source>
        <dbReference type="ARBA" id="ARBA00009239"/>
    </source>
</evidence>
<dbReference type="InterPro" id="IPR008428">
    <property type="entry name" value="Chond_GalNAc"/>
</dbReference>
<keyword evidence="10" id="KW-0175">Coiled coil</keyword>
<evidence type="ECO:0000313" key="13">
    <source>
        <dbReference type="Proteomes" id="UP000242188"/>
    </source>
</evidence>
<comment type="caution">
    <text evidence="12">The sequence shown here is derived from an EMBL/GenBank/DDBJ whole genome shotgun (WGS) entry which is preliminary data.</text>
</comment>
<dbReference type="InterPro" id="IPR029044">
    <property type="entry name" value="Nucleotide-diphossugar_trans"/>
</dbReference>
<organism evidence="12 13">
    <name type="scientific">Mizuhopecten yessoensis</name>
    <name type="common">Japanese scallop</name>
    <name type="synonym">Patinopecten yessoensis</name>
    <dbReference type="NCBI Taxonomy" id="6573"/>
    <lineage>
        <taxon>Eukaryota</taxon>
        <taxon>Metazoa</taxon>
        <taxon>Spiralia</taxon>
        <taxon>Lophotrochozoa</taxon>
        <taxon>Mollusca</taxon>
        <taxon>Bivalvia</taxon>
        <taxon>Autobranchia</taxon>
        <taxon>Pteriomorphia</taxon>
        <taxon>Pectinida</taxon>
        <taxon>Pectinoidea</taxon>
        <taxon>Pectinidae</taxon>
        <taxon>Mizuhopecten</taxon>
    </lineage>
</organism>
<comment type="similarity">
    <text evidence="2 9">Belongs to the chondroitin N-acetylgalactosaminyltransferase family.</text>
</comment>
<feature type="chain" id="PRO_5013210750" description="Hexosyltransferase" evidence="11">
    <location>
        <begin position="24"/>
        <end position="536"/>
    </location>
</feature>
<dbReference type="PANTHER" id="PTHR12369">
    <property type="entry name" value="CHONDROITIN SYNTHASE"/>
    <property type="match status" value="1"/>
</dbReference>
<feature type="coiled-coil region" evidence="10">
    <location>
        <begin position="51"/>
        <end position="106"/>
    </location>
</feature>
<gene>
    <name evidence="12" type="ORF">KP79_PYT05959</name>
</gene>
<evidence type="ECO:0000256" key="9">
    <source>
        <dbReference type="RuleBase" id="RU364016"/>
    </source>
</evidence>
<dbReference type="Gene3D" id="3.90.550.10">
    <property type="entry name" value="Spore Coat Polysaccharide Biosynthesis Protein SpsA, Chain A"/>
    <property type="match status" value="1"/>
</dbReference>
<evidence type="ECO:0000256" key="1">
    <source>
        <dbReference type="ARBA" id="ARBA00004447"/>
    </source>
</evidence>
<dbReference type="Pfam" id="PF05679">
    <property type="entry name" value="CHGN"/>
    <property type="match status" value="1"/>
</dbReference>
<comment type="subcellular location">
    <subcellularLocation>
        <location evidence="1 9">Golgi apparatus</location>
        <location evidence="1 9">Golgi stack membrane</location>
        <topology evidence="1 9">Single-pass type II membrane protein</topology>
    </subcellularLocation>
</comment>
<protein>
    <recommendedName>
        <fullName evidence="9">Hexosyltransferase</fullName>
        <ecNumber evidence="9">2.4.1.-</ecNumber>
    </recommendedName>
</protein>
<keyword evidence="4" id="KW-0812">Transmembrane</keyword>
<proteinExistence type="inferred from homology"/>
<keyword evidence="6" id="KW-1133">Transmembrane helix</keyword>